<sequence length="238" mass="27693">MVNKVMIEIDFPYYFFGSKDSLDIDVMINHPQASGIERDKELINDIKQKYPSTTDWNINIITIDNGVVTNTIPSKGNPDGVNNSLYETYNLHKQKYPFPLLNKVERDCNTAIEKCLSYIFTFYKNTECKNLYKYIPKEIKNGKAEISIRLEHLKNIDLTHLPYLEDIKNKNAFKSLAFNIGQTISLINGIEIYTKSDLVYYHINLSSFIKRESIGDLKIINQKKEELIQKIKEFYGLD</sequence>
<organism evidence="1 2">
    <name type="scientific">Flavobacterium suzhouense</name>
    <dbReference type="NCBI Taxonomy" id="1529638"/>
    <lineage>
        <taxon>Bacteria</taxon>
        <taxon>Pseudomonadati</taxon>
        <taxon>Bacteroidota</taxon>
        <taxon>Flavobacteriia</taxon>
        <taxon>Flavobacteriales</taxon>
        <taxon>Flavobacteriaceae</taxon>
        <taxon>Flavobacterium</taxon>
    </lineage>
</organism>
<evidence type="ECO:0000313" key="1">
    <source>
        <dbReference type="EMBL" id="MFD2603474.1"/>
    </source>
</evidence>
<dbReference type="RefSeq" id="WP_379822272.1">
    <property type="nucleotide sequence ID" value="NZ_JBHUMD010000029.1"/>
</dbReference>
<reference evidence="2" key="1">
    <citation type="journal article" date="2019" name="Int. J. Syst. Evol. Microbiol.">
        <title>The Global Catalogue of Microorganisms (GCM) 10K type strain sequencing project: providing services to taxonomists for standard genome sequencing and annotation.</title>
        <authorList>
            <consortium name="The Broad Institute Genomics Platform"/>
            <consortium name="The Broad Institute Genome Sequencing Center for Infectious Disease"/>
            <person name="Wu L."/>
            <person name="Ma J."/>
        </authorList>
    </citation>
    <scope>NUCLEOTIDE SEQUENCE [LARGE SCALE GENOMIC DNA]</scope>
    <source>
        <strain evidence="2">KCTC 42107</strain>
    </source>
</reference>
<evidence type="ECO:0008006" key="3">
    <source>
        <dbReference type="Google" id="ProtNLM"/>
    </source>
</evidence>
<proteinExistence type="predicted"/>
<dbReference type="EMBL" id="JBHUMD010000029">
    <property type="protein sequence ID" value="MFD2603474.1"/>
    <property type="molecule type" value="Genomic_DNA"/>
</dbReference>
<protein>
    <recommendedName>
        <fullName evidence="3">Nucleotidyltransferase</fullName>
    </recommendedName>
</protein>
<comment type="caution">
    <text evidence="1">The sequence shown here is derived from an EMBL/GenBank/DDBJ whole genome shotgun (WGS) entry which is preliminary data.</text>
</comment>
<accession>A0ABW5NWQ1</accession>
<gene>
    <name evidence="1" type="ORF">ACFSR3_15525</name>
</gene>
<name>A0ABW5NWQ1_9FLAO</name>
<evidence type="ECO:0000313" key="2">
    <source>
        <dbReference type="Proteomes" id="UP001597480"/>
    </source>
</evidence>
<dbReference type="Proteomes" id="UP001597480">
    <property type="component" value="Unassembled WGS sequence"/>
</dbReference>
<keyword evidence="2" id="KW-1185">Reference proteome</keyword>